<organism evidence="2 3">
    <name type="scientific">Modicella reniformis</name>
    <dbReference type="NCBI Taxonomy" id="1440133"/>
    <lineage>
        <taxon>Eukaryota</taxon>
        <taxon>Fungi</taxon>
        <taxon>Fungi incertae sedis</taxon>
        <taxon>Mucoromycota</taxon>
        <taxon>Mortierellomycotina</taxon>
        <taxon>Mortierellomycetes</taxon>
        <taxon>Mortierellales</taxon>
        <taxon>Mortierellaceae</taxon>
        <taxon>Modicella</taxon>
    </lineage>
</organism>
<sequence length="151" mass="16977">MLNSGIIHRRTTVKINEDLEVDSPFLPVNETDEGLSNIVETHEEYSASELPPLSRSTINEYFEYLRTATVPFPVPSSPTPSASAPQSIRDKILGFYRQPWYRLGKWNSKRGQICCMDVAIKKLICMAGGTEGSAKKRNNKTIFGSVPREEQ</sequence>
<feature type="region of interest" description="Disordered" evidence="1">
    <location>
        <begin position="132"/>
        <end position="151"/>
    </location>
</feature>
<evidence type="ECO:0000313" key="2">
    <source>
        <dbReference type="EMBL" id="KAG0007111.1"/>
    </source>
</evidence>
<gene>
    <name evidence="2" type="ORF">BGZ65_006656</name>
</gene>
<proteinExistence type="predicted"/>
<comment type="caution">
    <text evidence="2">The sequence shown here is derived from an EMBL/GenBank/DDBJ whole genome shotgun (WGS) entry which is preliminary data.</text>
</comment>
<keyword evidence="3" id="KW-1185">Reference proteome</keyword>
<dbReference type="Proteomes" id="UP000749646">
    <property type="component" value="Unassembled WGS sequence"/>
</dbReference>
<evidence type="ECO:0000313" key="3">
    <source>
        <dbReference type="Proteomes" id="UP000749646"/>
    </source>
</evidence>
<dbReference type="AlphaFoldDB" id="A0A9P6MLD1"/>
<name>A0A9P6MLD1_9FUNG</name>
<reference evidence="2" key="1">
    <citation type="journal article" date="2020" name="Fungal Divers.">
        <title>Resolving the Mortierellaceae phylogeny through synthesis of multi-gene phylogenetics and phylogenomics.</title>
        <authorList>
            <person name="Vandepol N."/>
            <person name="Liber J."/>
            <person name="Desiro A."/>
            <person name="Na H."/>
            <person name="Kennedy M."/>
            <person name="Barry K."/>
            <person name="Grigoriev I.V."/>
            <person name="Miller A.N."/>
            <person name="O'Donnell K."/>
            <person name="Stajich J.E."/>
            <person name="Bonito G."/>
        </authorList>
    </citation>
    <scope>NUCLEOTIDE SEQUENCE</scope>
    <source>
        <strain evidence="2">MES-2147</strain>
    </source>
</reference>
<accession>A0A9P6MLD1</accession>
<protein>
    <submittedName>
        <fullName evidence="2">Uncharacterized protein</fullName>
    </submittedName>
</protein>
<evidence type="ECO:0000256" key="1">
    <source>
        <dbReference type="SAM" id="MobiDB-lite"/>
    </source>
</evidence>
<dbReference type="EMBL" id="JAAAHW010000010">
    <property type="protein sequence ID" value="KAG0007111.1"/>
    <property type="molecule type" value="Genomic_DNA"/>
</dbReference>